<evidence type="ECO:0000313" key="1">
    <source>
        <dbReference type="EMBL" id="KKK47207.1"/>
    </source>
</evidence>
<protein>
    <recommendedName>
        <fullName evidence="2">Ribbon-helix-helix protein CopG domain-containing protein</fullName>
    </recommendedName>
</protein>
<gene>
    <name evidence="1" type="ORF">LCGC14_3157520</name>
</gene>
<organism evidence="1">
    <name type="scientific">marine sediment metagenome</name>
    <dbReference type="NCBI Taxonomy" id="412755"/>
    <lineage>
        <taxon>unclassified sequences</taxon>
        <taxon>metagenomes</taxon>
        <taxon>ecological metagenomes</taxon>
    </lineage>
</organism>
<accession>A0A0F8VSA8</accession>
<comment type="caution">
    <text evidence="1">The sequence shown here is derived from an EMBL/GenBank/DDBJ whole genome shotgun (WGS) entry which is preliminary data.</text>
</comment>
<name>A0A0F8VSA8_9ZZZZ</name>
<sequence>IYSLIENIAKRRGLSMSMVTRSLIREALEIHEDAALSKFAEERESSLDSRKALDHGEVWE</sequence>
<dbReference type="EMBL" id="LAZR01069694">
    <property type="protein sequence ID" value="KKK47207.1"/>
    <property type="molecule type" value="Genomic_DNA"/>
</dbReference>
<dbReference type="AlphaFoldDB" id="A0A0F8VSA8"/>
<evidence type="ECO:0008006" key="2">
    <source>
        <dbReference type="Google" id="ProtNLM"/>
    </source>
</evidence>
<reference evidence="1" key="1">
    <citation type="journal article" date="2015" name="Nature">
        <title>Complex archaea that bridge the gap between prokaryotes and eukaryotes.</title>
        <authorList>
            <person name="Spang A."/>
            <person name="Saw J.H."/>
            <person name="Jorgensen S.L."/>
            <person name="Zaremba-Niedzwiedzka K."/>
            <person name="Martijn J."/>
            <person name="Lind A.E."/>
            <person name="van Eijk R."/>
            <person name="Schleper C."/>
            <person name="Guy L."/>
            <person name="Ettema T.J."/>
        </authorList>
    </citation>
    <scope>NUCLEOTIDE SEQUENCE</scope>
</reference>
<proteinExistence type="predicted"/>
<feature type="non-terminal residue" evidence="1">
    <location>
        <position position="1"/>
    </location>
</feature>